<keyword evidence="2" id="KW-1185">Reference proteome</keyword>
<dbReference type="EMBL" id="AGFM01000012">
    <property type="protein sequence ID" value="EHJ61955.1"/>
    <property type="molecule type" value="Genomic_DNA"/>
</dbReference>
<dbReference type="Proteomes" id="UP000004030">
    <property type="component" value="Unassembled WGS sequence"/>
</dbReference>
<dbReference type="AlphaFoldDB" id="G6E9N1"/>
<evidence type="ECO:0000313" key="1">
    <source>
        <dbReference type="EMBL" id="EHJ61955.1"/>
    </source>
</evidence>
<sequence length="41" mass="4462">MHSGLRAARNLPRASYPRLFAMGLRAARNGHQPAAGYPATR</sequence>
<proteinExistence type="predicted"/>
<organism evidence="1 2">
    <name type="scientific">Novosphingobium pentaromativorans US6-1</name>
    <dbReference type="NCBI Taxonomy" id="1088721"/>
    <lineage>
        <taxon>Bacteria</taxon>
        <taxon>Pseudomonadati</taxon>
        <taxon>Pseudomonadota</taxon>
        <taxon>Alphaproteobacteria</taxon>
        <taxon>Sphingomonadales</taxon>
        <taxon>Sphingomonadaceae</taxon>
        <taxon>Novosphingobium</taxon>
    </lineage>
</organism>
<name>G6E9N1_9SPHN</name>
<reference evidence="1 2" key="1">
    <citation type="journal article" date="2012" name="J. Bacteriol.">
        <title>Genome sequence of benzo(a)pyrene-degrading bacterium Novosphingobium pentaromativorans US6-1.</title>
        <authorList>
            <person name="Luo Y.R."/>
            <person name="Kang S.G."/>
            <person name="Kim S.J."/>
            <person name="Kim M.R."/>
            <person name="Li N."/>
            <person name="Lee J.H."/>
            <person name="Kwon K.K."/>
        </authorList>
    </citation>
    <scope>NUCLEOTIDE SEQUENCE [LARGE SCALE GENOMIC DNA]</scope>
    <source>
        <strain evidence="1 2">US6-1</strain>
    </source>
</reference>
<accession>G6E9N1</accession>
<protein>
    <submittedName>
        <fullName evidence="1">Uncharacterized protein</fullName>
    </submittedName>
</protein>
<gene>
    <name evidence="1" type="ORF">NSU_1052</name>
</gene>
<evidence type="ECO:0000313" key="2">
    <source>
        <dbReference type="Proteomes" id="UP000004030"/>
    </source>
</evidence>
<dbReference type="PATRIC" id="fig|1088721.3.peg.1039"/>
<comment type="caution">
    <text evidence="1">The sequence shown here is derived from an EMBL/GenBank/DDBJ whole genome shotgun (WGS) entry which is preliminary data.</text>
</comment>